<keyword evidence="2" id="KW-0175">Coiled coil</keyword>
<dbReference type="InterPro" id="IPR043519">
    <property type="entry name" value="NT_sf"/>
</dbReference>
<keyword evidence="4" id="KW-0418">Kinase</keyword>
<organism evidence="4 5">
    <name type="scientific">Lachnospira eligens</name>
    <dbReference type="NCBI Taxonomy" id="39485"/>
    <lineage>
        <taxon>Bacteria</taxon>
        <taxon>Bacillati</taxon>
        <taxon>Bacillota</taxon>
        <taxon>Clostridia</taxon>
        <taxon>Lachnospirales</taxon>
        <taxon>Lachnospiraceae</taxon>
        <taxon>Lachnospira</taxon>
    </lineage>
</organism>
<dbReference type="PANTHER" id="PTHR47837:SF2">
    <property type="entry name" value="GTP PYROPHOSPHOKINASE YWAC"/>
    <property type="match status" value="1"/>
</dbReference>
<keyword evidence="4" id="KW-0808">Transferase</keyword>
<evidence type="ECO:0000256" key="1">
    <source>
        <dbReference type="ARBA" id="ARBA00004976"/>
    </source>
</evidence>
<protein>
    <submittedName>
        <fullName evidence="4">GTP pyrophosphokinase family protein</fullName>
    </submittedName>
</protein>
<comment type="caution">
    <text evidence="4">The sequence shown here is derived from an EMBL/GenBank/DDBJ whole genome shotgun (WGS) entry which is preliminary data.</text>
</comment>
<dbReference type="RefSeq" id="WP_118362316.1">
    <property type="nucleotide sequence ID" value="NZ_QSHM01000001.1"/>
</dbReference>
<evidence type="ECO:0000259" key="3">
    <source>
        <dbReference type="SMART" id="SM00954"/>
    </source>
</evidence>
<name>A0A413Z2K4_9FIRM</name>
<comment type="pathway">
    <text evidence="1">Purine metabolism; ppGpp biosynthesis; ppGpp from GTP: step 1/2.</text>
</comment>
<dbReference type="AlphaFoldDB" id="A0A413Z2K4"/>
<dbReference type="Gene3D" id="1.10.287.860">
    <property type="entry name" value="Nucleotidyltransferase"/>
    <property type="match status" value="1"/>
</dbReference>
<dbReference type="GO" id="GO:0016301">
    <property type="term" value="F:kinase activity"/>
    <property type="evidence" value="ECO:0007669"/>
    <property type="project" value="UniProtKB-KW"/>
</dbReference>
<evidence type="ECO:0000313" key="5">
    <source>
        <dbReference type="Proteomes" id="UP000285844"/>
    </source>
</evidence>
<dbReference type="Gene3D" id="3.30.460.10">
    <property type="entry name" value="Beta Polymerase, domain 2"/>
    <property type="match status" value="1"/>
</dbReference>
<dbReference type="Pfam" id="PF04607">
    <property type="entry name" value="RelA_SpoT"/>
    <property type="match status" value="1"/>
</dbReference>
<dbReference type="SMART" id="SM00954">
    <property type="entry name" value="RelA_SpoT"/>
    <property type="match status" value="1"/>
</dbReference>
<gene>
    <name evidence="4" type="ORF">DW858_01535</name>
</gene>
<dbReference type="UniPathway" id="UPA00908">
    <property type="reaction ID" value="UER00884"/>
</dbReference>
<feature type="domain" description="RelA/SpoT" evidence="3">
    <location>
        <begin position="74"/>
        <end position="197"/>
    </location>
</feature>
<accession>A0A413Z2K4</accession>
<evidence type="ECO:0000256" key="2">
    <source>
        <dbReference type="SAM" id="Coils"/>
    </source>
</evidence>
<dbReference type="InterPro" id="IPR007685">
    <property type="entry name" value="RelA_SpoT"/>
</dbReference>
<proteinExistence type="predicted"/>
<reference evidence="4 5" key="1">
    <citation type="submission" date="2018-08" db="EMBL/GenBank/DDBJ databases">
        <title>A genome reference for cultivated species of the human gut microbiota.</title>
        <authorList>
            <person name="Zou Y."/>
            <person name="Xue W."/>
            <person name="Luo G."/>
        </authorList>
    </citation>
    <scope>NUCLEOTIDE SEQUENCE [LARGE SCALE GENOMIC DNA]</scope>
    <source>
        <strain evidence="4 5">AM37-3BH</strain>
    </source>
</reference>
<dbReference type="InterPro" id="IPR052366">
    <property type="entry name" value="GTP_Pyrophosphokinase"/>
</dbReference>
<feature type="coiled-coil region" evidence="2">
    <location>
        <begin position="200"/>
        <end position="234"/>
    </location>
</feature>
<dbReference type="EMBL" id="QSHM01000001">
    <property type="protein sequence ID" value="RHC15545.1"/>
    <property type="molecule type" value="Genomic_DNA"/>
</dbReference>
<dbReference type="Proteomes" id="UP000285844">
    <property type="component" value="Unassembled WGS sequence"/>
</dbReference>
<dbReference type="PANTHER" id="PTHR47837">
    <property type="entry name" value="GTP PYROPHOSPHOKINASE YJBM"/>
    <property type="match status" value="1"/>
</dbReference>
<dbReference type="GO" id="GO:0015970">
    <property type="term" value="P:guanosine tetraphosphate biosynthetic process"/>
    <property type="evidence" value="ECO:0007669"/>
    <property type="project" value="UniProtKB-UniPathway"/>
</dbReference>
<dbReference type="SUPFAM" id="SSF81301">
    <property type="entry name" value="Nucleotidyltransferase"/>
    <property type="match status" value="1"/>
</dbReference>
<sequence length="265" mass="30887">MLLEEILKQEQERFIKENILSDEMIELLKENIMPFNTLMAYYRCAIMEVETKFKVLNEEFSLQYDRNPIESIKSRIKSMDGIFKKAKKKNIPITMEGIEEGIRDIAGVRVICSFPEDIYMLADCLLKQDDVVLVERKDYIKNPKPSGYRSLHLIIEIPIFLQNEKKMMKVEVQLRTIAMDFWASVEHKVRYKKNIPDSEAEQLAAELSSCADQIAAMDNKMEEIRRRIAEAEEREAENSPAKQPQTIGGVMLKKRLESGKFPFKK</sequence>
<evidence type="ECO:0000313" key="4">
    <source>
        <dbReference type="EMBL" id="RHC15545.1"/>
    </source>
</evidence>
<dbReference type="CDD" id="cd05399">
    <property type="entry name" value="NT_Rel-Spo_like"/>
    <property type="match status" value="1"/>
</dbReference>